<dbReference type="PROSITE" id="PS00299">
    <property type="entry name" value="UBIQUITIN_1"/>
    <property type="match status" value="1"/>
</dbReference>
<dbReference type="FunFam" id="3.10.20.90:FF:000205">
    <property type="entry name" value="2'-5'-oligoadenylate synthase-like protein 2"/>
    <property type="match status" value="1"/>
</dbReference>
<evidence type="ECO:0000313" key="3">
    <source>
        <dbReference type="EMBL" id="MCH84305.1"/>
    </source>
</evidence>
<gene>
    <name evidence="3" type="ORF">A2U01_0005136</name>
</gene>
<dbReference type="SMART" id="SM00213">
    <property type="entry name" value="UBQ"/>
    <property type="match status" value="1"/>
</dbReference>
<reference evidence="3 4" key="1">
    <citation type="journal article" date="2018" name="Front. Plant Sci.">
        <title>Red Clover (Trifolium pratense) and Zigzag Clover (T. medium) - A Picture of Genomic Similarities and Differences.</title>
        <authorList>
            <person name="Dluhosova J."/>
            <person name="Istvanek J."/>
            <person name="Nedelnik J."/>
            <person name="Repkova J."/>
        </authorList>
    </citation>
    <scope>NUCLEOTIDE SEQUENCE [LARGE SCALE GENOMIC DNA]</scope>
    <source>
        <strain evidence="4">cv. 10/8</strain>
        <tissue evidence="3">Leaf</tissue>
    </source>
</reference>
<dbReference type="GO" id="GO:0003729">
    <property type="term" value="F:mRNA binding"/>
    <property type="evidence" value="ECO:0007669"/>
    <property type="project" value="UniProtKB-ARBA"/>
</dbReference>
<sequence>MILGNAVNICCIGPNDFESEYSYDIMAKSETCNLKLQSFAKNVRRFTIATLSSGSLVIPVGSSEPLKLEICITPPMMQIYAKKYFNGKMIPLRVKRSDTIVNVKKKITEKEGIPVDQQRLIFDGVQLNDKLTVANYDIQELSTVHLILRLSGS</sequence>
<dbReference type="SUPFAM" id="SSF54236">
    <property type="entry name" value="Ubiquitin-like"/>
    <property type="match status" value="1"/>
</dbReference>
<comment type="caution">
    <text evidence="3">The sequence shown here is derived from an EMBL/GenBank/DDBJ whole genome shotgun (WGS) entry which is preliminary data.</text>
</comment>
<dbReference type="AlphaFoldDB" id="A0A392MB23"/>
<dbReference type="Pfam" id="PF00240">
    <property type="entry name" value="ubiquitin"/>
    <property type="match status" value="1"/>
</dbReference>
<dbReference type="EMBL" id="LXQA010006607">
    <property type="protein sequence ID" value="MCH84305.1"/>
    <property type="molecule type" value="Genomic_DNA"/>
</dbReference>
<dbReference type="InterPro" id="IPR029071">
    <property type="entry name" value="Ubiquitin-like_domsf"/>
</dbReference>
<organism evidence="3 4">
    <name type="scientific">Trifolium medium</name>
    <dbReference type="NCBI Taxonomy" id="97028"/>
    <lineage>
        <taxon>Eukaryota</taxon>
        <taxon>Viridiplantae</taxon>
        <taxon>Streptophyta</taxon>
        <taxon>Embryophyta</taxon>
        <taxon>Tracheophyta</taxon>
        <taxon>Spermatophyta</taxon>
        <taxon>Magnoliopsida</taxon>
        <taxon>eudicotyledons</taxon>
        <taxon>Gunneridae</taxon>
        <taxon>Pentapetalae</taxon>
        <taxon>rosids</taxon>
        <taxon>fabids</taxon>
        <taxon>Fabales</taxon>
        <taxon>Fabaceae</taxon>
        <taxon>Papilionoideae</taxon>
        <taxon>50 kb inversion clade</taxon>
        <taxon>NPAAA clade</taxon>
        <taxon>Hologalegina</taxon>
        <taxon>IRL clade</taxon>
        <taxon>Trifolieae</taxon>
        <taxon>Trifolium</taxon>
    </lineage>
</organism>
<dbReference type="PROSITE" id="PS50053">
    <property type="entry name" value="UBIQUITIN_2"/>
    <property type="match status" value="1"/>
</dbReference>
<dbReference type="PRINTS" id="PR00348">
    <property type="entry name" value="UBIQUITIN"/>
</dbReference>
<dbReference type="InterPro" id="IPR000626">
    <property type="entry name" value="Ubiquitin-like_dom"/>
</dbReference>
<name>A0A392MB23_9FABA</name>
<dbReference type="PANTHER" id="PTHR10666">
    <property type="entry name" value="UBIQUITIN"/>
    <property type="match status" value="1"/>
</dbReference>
<dbReference type="InterPro" id="IPR019956">
    <property type="entry name" value="Ubiquitin_dom"/>
</dbReference>
<evidence type="ECO:0000256" key="1">
    <source>
        <dbReference type="ARBA" id="ARBA00022499"/>
    </source>
</evidence>
<dbReference type="InterPro" id="IPR050158">
    <property type="entry name" value="Ubiquitin_ubiquitin-like"/>
</dbReference>
<proteinExistence type="predicted"/>
<evidence type="ECO:0000313" key="4">
    <source>
        <dbReference type="Proteomes" id="UP000265520"/>
    </source>
</evidence>
<accession>A0A392MB23</accession>
<keyword evidence="4" id="KW-1185">Reference proteome</keyword>
<dbReference type="Proteomes" id="UP000265520">
    <property type="component" value="Unassembled WGS sequence"/>
</dbReference>
<feature type="domain" description="Ubiquitin-like" evidence="2">
    <location>
        <begin position="77"/>
        <end position="153"/>
    </location>
</feature>
<evidence type="ECO:0000259" key="2">
    <source>
        <dbReference type="PROSITE" id="PS50053"/>
    </source>
</evidence>
<dbReference type="InterPro" id="IPR019954">
    <property type="entry name" value="Ubiquitin_CS"/>
</dbReference>
<dbReference type="Gene3D" id="3.10.20.90">
    <property type="entry name" value="Phosphatidylinositol 3-kinase Catalytic Subunit, Chain A, domain 1"/>
    <property type="match status" value="1"/>
</dbReference>
<keyword evidence="1" id="KW-1017">Isopeptide bond</keyword>
<protein>
    <submittedName>
        <fullName evidence="3">Ubiquitin</fullName>
    </submittedName>
</protein>